<feature type="compositionally biased region" description="Basic and acidic residues" evidence="8">
    <location>
        <begin position="27"/>
        <end position="42"/>
    </location>
</feature>
<dbReference type="GO" id="GO:0008270">
    <property type="term" value="F:zinc ion binding"/>
    <property type="evidence" value="ECO:0007669"/>
    <property type="project" value="UniProtKB-KW"/>
</dbReference>
<keyword evidence="4" id="KW-0238">DNA-binding</keyword>
<feature type="domain" description="C2H2-type" evidence="10">
    <location>
        <begin position="49"/>
        <end position="76"/>
    </location>
</feature>
<keyword evidence="12" id="KW-1185">Reference proteome</keyword>
<dbReference type="GO" id="GO:0000981">
    <property type="term" value="F:DNA-binding transcription factor activity, RNA polymerase II-specific"/>
    <property type="evidence" value="ECO:0007669"/>
    <property type="project" value="InterPro"/>
</dbReference>
<feature type="domain" description="C2H2-type" evidence="10">
    <location>
        <begin position="77"/>
        <end position="105"/>
    </location>
</feature>
<dbReference type="CDD" id="cd12148">
    <property type="entry name" value="fungal_TF_MHR"/>
    <property type="match status" value="1"/>
</dbReference>
<dbReference type="SMART" id="SM00355">
    <property type="entry name" value="ZnF_C2H2"/>
    <property type="match status" value="2"/>
</dbReference>
<evidence type="ECO:0000256" key="1">
    <source>
        <dbReference type="ARBA" id="ARBA00022723"/>
    </source>
</evidence>
<dbReference type="SUPFAM" id="SSF57701">
    <property type="entry name" value="Zn2/Cys6 DNA-binding domain"/>
    <property type="match status" value="1"/>
</dbReference>
<feature type="compositionally biased region" description="Polar residues" evidence="8">
    <location>
        <begin position="1064"/>
        <end position="1079"/>
    </location>
</feature>
<feature type="domain" description="Zn(2)-C6 fungal-type" evidence="9">
    <location>
        <begin position="121"/>
        <end position="150"/>
    </location>
</feature>
<dbReference type="InterPro" id="IPR013087">
    <property type="entry name" value="Znf_C2H2_type"/>
</dbReference>
<evidence type="ECO:0000256" key="6">
    <source>
        <dbReference type="ARBA" id="ARBA00023242"/>
    </source>
</evidence>
<evidence type="ECO:0000256" key="8">
    <source>
        <dbReference type="SAM" id="MobiDB-lite"/>
    </source>
</evidence>
<keyword evidence="3" id="KW-0805">Transcription regulation</keyword>
<dbReference type="PROSITE" id="PS00463">
    <property type="entry name" value="ZN2_CY6_FUNGAL_1"/>
    <property type="match status" value="1"/>
</dbReference>
<dbReference type="SUPFAM" id="SSF57667">
    <property type="entry name" value="beta-beta-alpha zinc fingers"/>
    <property type="match status" value="1"/>
</dbReference>
<evidence type="ECO:0008006" key="13">
    <source>
        <dbReference type="Google" id="ProtNLM"/>
    </source>
</evidence>
<sequence>MLSETETETDHAGPAEFAAAGTSPMMDSDRRQDANHAGDRTEQNTAGQVQCAVCSSTFRRPEHLKRHLRSHTKEKPFECAQCGRHFSRTDTLHRHELSHHTPGSEGGKDRKHRITVKTFRACFSCATARVRCSGGLPCGRCDARSLECQYPTQRRSKARLRNGSVRGESSLDIQEIEPQSPRNSSPHPSAINVVPALMDHAASHQLGQFSMEGINDSQLSPKTSIRQLPNSTDSHLGNTPSDRRGSIATPSNSQLYLPSANPVVNAARPPPGVYPDGDCSPRYGEITNPGMLPVDATGNLGPGMRELQAGMAGPAVDLDIDMTGNPEMTLDFDPSLFDQSMLSTINWLPNEFFAGPANHEAPSSRLPLQVSQTIILDNYAARIPWQPPVIHADNISSSIPENNSHTPSGHHSLRTDMGSPRRYSHVGSESSPHSESVDSGNRSADYYVDGGGARLPRYRKKQAPWSSSTDAAAVTEQALFENGARKFGFPNVQEIPMENISEKVLQFARPIEVTTYNEIYRNFLLLCRTDNPFFETFESENFPTTEESSRYLAYYFDSFQAVYPIFHILTFDPNQCHWILTLALLAVGCHSSSIHEADECTTAFHEMLRRAIYVEKEKHHAGSVSLDLLQAMLLNCIGLLHSGNEKDKLSAFGAFKDLVTLANDEKLLSSTKPLRESNGNSCEDLWQKWIKDETRKRTGYCVWLLDCTLAYYFDERPILSLDDGQAALPAHEELWQSTSMEGWKQLWDQSTVNESLYDAVHTLYIEKRLVSGIGEFSHILLIHALYHRMWEVGDYFRRPLSFWNPTAKKQSRETAIPSGSVWLPGIPSYSKWRNSACDCLDILHWTANSTVAKAAGLEHPTILHLHAARLILLAPFREIRSLATSLATDKLRWSKRHQAIEWQYIWRWIKHDQYKARLSIIHAGVTLWHVRRYSTNAFHEPVAAFLAVLTLWAYGSCHAYAPQDSSPYTQASRNEPSQEPSFIHLDRPCDDELVQLFVREGHSMRGNITGVGDICAPEGPERILRIGCEVLSGLAAWRLSKRFISILTRLAGLASRNPEIEPSRNGNMDESCNPSGFEH</sequence>
<dbReference type="InterPro" id="IPR001138">
    <property type="entry name" value="Zn2Cys6_DnaBD"/>
</dbReference>
<dbReference type="Gene3D" id="3.30.160.60">
    <property type="entry name" value="Classic Zinc Finger"/>
    <property type="match status" value="2"/>
</dbReference>
<feature type="region of interest" description="Disordered" evidence="8">
    <location>
        <begin position="394"/>
        <end position="445"/>
    </location>
</feature>
<evidence type="ECO:0000256" key="2">
    <source>
        <dbReference type="ARBA" id="ARBA00022833"/>
    </source>
</evidence>
<keyword evidence="1" id="KW-0479">Metal-binding</keyword>
<dbReference type="InterPro" id="IPR036864">
    <property type="entry name" value="Zn2-C6_fun-type_DNA-bd_sf"/>
</dbReference>
<dbReference type="GO" id="GO:0003677">
    <property type="term" value="F:DNA binding"/>
    <property type="evidence" value="ECO:0007669"/>
    <property type="project" value="UniProtKB-KW"/>
</dbReference>
<dbReference type="Pfam" id="PF00172">
    <property type="entry name" value="Zn_clus"/>
    <property type="match status" value="1"/>
</dbReference>
<dbReference type="Pfam" id="PF00096">
    <property type="entry name" value="zf-C2H2"/>
    <property type="match status" value="1"/>
</dbReference>
<evidence type="ECO:0000259" key="10">
    <source>
        <dbReference type="PROSITE" id="PS50157"/>
    </source>
</evidence>
<dbReference type="PROSITE" id="PS50048">
    <property type="entry name" value="ZN2_CY6_FUNGAL_2"/>
    <property type="match status" value="1"/>
</dbReference>
<protein>
    <recommendedName>
        <fullName evidence="13">Transcription factor</fullName>
    </recommendedName>
</protein>
<evidence type="ECO:0000256" key="5">
    <source>
        <dbReference type="ARBA" id="ARBA00023163"/>
    </source>
</evidence>
<keyword evidence="7" id="KW-0863">Zinc-finger</keyword>
<dbReference type="CDD" id="cd00067">
    <property type="entry name" value="GAL4"/>
    <property type="match status" value="1"/>
</dbReference>
<feature type="compositionally biased region" description="Low complexity" evidence="8">
    <location>
        <begin position="425"/>
        <end position="440"/>
    </location>
</feature>
<feature type="compositionally biased region" description="Low complexity" evidence="8">
    <location>
        <begin position="258"/>
        <end position="267"/>
    </location>
</feature>
<gene>
    <name evidence="11" type="ORF">N7482_007011</name>
</gene>
<reference evidence="11" key="2">
    <citation type="journal article" date="2023" name="IMA Fungus">
        <title>Comparative genomic study of the Penicillium genus elucidates a diverse pangenome and 15 lateral gene transfer events.</title>
        <authorList>
            <person name="Petersen C."/>
            <person name="Sorensen T."/>
            <person name="Nielsen M.R."/>
            <person name="Sondergaard T.E."/>
            <person name="Sorensen J.L."/>
            <person name="Fitzpatrick D.A."/>
            <person name="Frisvad J.C."/>
            <person name="Nielsen K.L."/>
        </authorList>
    </citation>
    <scope>NUCLEOTIDE SEQUENCE</scope>
    <source>
        <strain evidence="11">IBT 26290</strain>
    </source>
</reference>
<dbReference type="SMART" id="SM00066">
    <property type="entry name" value="GAL4"/>
    <property type="match status" value="1"/>
</dbReference>
<feature type="region of interest" description="Disordered" evidence="8">
    <location>
        <begin position="214"/>
        <end position="277"/>
    </location>
</feature>
<keyword evidence="2" id="KW-0862">Zinc</keyword>
<dbReference type="Proteomes" id="UP001149163">
    <property type="component" value="Unassembled WGS sequence"/>
</dbReference>
<dbReference type="PANTHER" id="PTHR47660">
    <property type="entry name" value="TRANSCRIPTION FACTOR WITH C2H2 AND ZN(2)-CYS(6) DNA BINDING DOMAIN (EUROFUNG)-RELATED-RELATED"/>
    <property type="match status" value="1"/>
</dbReference>
<dbReference type="InterPro" id="IPR007219">
    <property type="entry name" value="XnlR_reg_dom"/>
</dbReference>
<dbReference type="PROSITE" id="PS00028">
    <property type="entry name" value="ZINC_FINGER_C2H2_1"/>
    <property type="match status" value="2"/>
</dbReference>
<feature type="region of interest" description="Disordered" evidence="8">
    <location>
        <begin position="1"/>
        <end position="44"/>
    </location>
</feature>
<dbReference type="OrthoDB" id="654211at2759"/>
<dbReference type="RefSeq" id="XP_056541565.1">
    <property type="nucleotide sequence ID" value="XM_056689136.1"/>
</dbReference>
<accession>A0A9W9LIP9</accession>
<keyword evidence="6" id="KW-0539">Nucleus</keyword>
<dbReference type="PROSITE" id="PS50157">
    <property type="entry name" value="ZINC_FINGER_C2H2_2"/>
    <property type="match status" value="2"/>
</dbReference>
<evidence type="ECO:0000256" key="7">
    <source>
        <dbReference type="PROSITE-ProRule" id="PRU00042"/>
    </source>
</evidence>
<dbReference type="InterPro" id="IPR036236">
    <property type="entry name" value="Znf_C2H2_sf"/>
</dbReference>
<dbReference type="EMBL" id="JAPQKN010000004">
    <property type="protein sequence ID" value="KAJ5160007.1"/>
    <property type="molecule type" value="Genomic_DNA"/>
</dbReference>
<evidence type="ECO:0000256" key="4">
    <source>
        <dbReference type="ARBA" id="ARBA00023125"/>
    </source>
</evidence>
<dbReference type="FunFam" id="3.30.160.60:FF:001719">
    <property type="entry name" value="C2H2 type zinc finger domain protein"/>
    <property type="match status" value="1"/>
</dbReference>
<reference evidence="11" key="1">
    <citation type="submission" date="2022-11" db="EMBL/GenBank/DDBJ databases">
        <authorList>
            <person name="Petersen C."/>
        </authorList>
    </citation>
    <scope>NUCLEOTIDE SEQUENCE</scope>
    <source>
        <strain evidence="11">IBT 26290</strain>
    </source>
</reference>
<dbReference type="Pfam" id="PF04082">
    <property type="entry name" value="Fungal_trans"/>
    <property type="match status" value="1"/>
</dbReference>
<feature type="compositionally biased region" description="Polar residues" evidence="8">
    <location>
        <begin position="215"/>
        <end position="240"/>
    </location>
</feature>
<feature type="region of interest" description="Disordered" evidence="8">
    <location>
        <begin position="153"/>
        <end position="190"/>
    </location>
</feature>
<keyword evidence="5" id="KW-0804">Transcription</keyword>
<proteinExistence type="predicted"/>
<dbReference type="AlphaFoldDB" id="A0A9W9LIP9"/>
<dbReference type="FunFam" id="3.30.160.60:FF:001281">
    <property type="entry name" value="C2H2 transcription factor, putative"/>
    <property type="match status" value="1"/>
</dbReference>
<dbReference type="GeneID" id="81428312"/>
<evidence type="ECO:0000313" key="11">
    <source>
        <dbReference type="EMBL" id="KAJ5160007.1"/>
    </source>
</evidence>
<feature type="compositionally biased region" description="Polar residues" evidence="8">
    <location>
        <begin position="394"/>
        <end position="409"/>
    </location>
</feature>
<evidence type="ECO:0000259" key="9">
    <source>
        <dbReference type="PROSITE" id="PS50048"/>
    </source>
</evidence>
<comment type="caution">
    <text evidence="11">The sequence shown here is derived from an EMBL/GenBank/DDBJ whole genome shotgun (WGS) entry which is preliminary data.</text>
</comment>
<feature type="region of interest" description="Disordered" evidence="8">
    <location>
        <begin position="1057"/>
        <end position="1079"/>
    </location>
</feature>
<name>A0A9W9LIP9_9EURO</name>
<dbReference type="GO" id="GO:0006351">
    <property type="term" value="P:DNA-templated transcription"/>
    <property type="evidence" value="ECO:0007669"/>
    <property type="project" value="InterPro"/>
</dbReference>
<organism evidence="11 12">
    <name type="scientific">Penicillium canariense</name>
    <dbReference type="NCBI Taxonomy" id="189055"/>
    <lineage>
        <taxon>Eukaryota</taxon>
        <taxon>Fungi</taxon>
        <taxon>Dikarya</taxon>
        <taxon>Ascomycota</taxon>
        <taxon>Pezizomycotina</taxon>
        <taxon>Eurotiomycetes</taxon>
        <taxon>Eurotiomycetidae</taxon>
        <taxon>Eurotiales</taxon>
        <taxon>Aspergillaceae</taxon>
        <taxon>Penicillium</taxon>
    </lineage>
</organism>
<dbReference type="PANTHER" id="PTHR47660:SF7">
    <property type="entry name" value="TRANSCRIPTION FACTOR WITH C2H2 AND ZN(2)-CYS(6) DNA BINDING DOMAIN (EUROFUNG)"/>
    <property type="match status" value="1"/>
</dbReference>
<evidence type="ECO:0000313" key="12">
    <source>
        <dbReference type="Proteomes" id="UP001149163"/>
    </source>
</evidence>
<evidence type="ECO:0000256" key="3">
    <source>
        <dbReference type="ARBA" id="ARBA00023015"/>
    </source>
</evidence>
<dbReference type="Gene3D" id="4.10.240.10">
    <property type="entry name" value="Zn(2)-C6 fungal-type DNA-binding domain"/>
    <property type="match status" value="1"/>
</dbReference>